<organism evidence="11 12">
    <name type="scientific">Agromyces bauzanensis</name>
    <dbReference type="NCBI Taxonomy" id="1308924"/>
    <lineage>
        <taxon>Bacteria</taxon>
        <taxon>Bacillati</taxon>
        <taxon>Actinomycetota</taxon>
        <taxon>Actinomycetes</taxon>
        <taxon>Micrococcales</taxon>
        <taxon>Microbacteriaceae</taxon>
        <taxon>Agromyces</taxon>
    </lineage>
</organism>
<evidence type="ECO:0000259" key="8">
    <source>
        <dbReference type="Pfam" id="PF02878"/>
    </source>
</evidence>
<evidence type="ECO:0000256" key="5">
    <source>
        <dbReference type="ARBA" id="ARBA00022842"/>
    </source>
</evidence>
<evidence type="ECO:0000313" key="11">
    <source>
        <dbReference type="EMBL" id="GGJ71050.1"/>
    </source>
</evidence>
<keyword evidence="3" id="KW-0597">Phosphoprotein</keyword>
<feature type="domain" description="Alpha-D-phosphohexomutase alpha/beta/alpha" evidence="10">
    <location>
        <begin position="278"/>
        <end position="389"/>
    </location>
</feature>
<feature type="domain" description="Alpha-D-phosphohexomutase C-terminal" evidence="7">
    <location>
        <begin position="395"/>
        <end position="472"/>
    </location>
</feature>
<dbReference type="InterPro" id="IPR005844">
    <property type="entry name" value="A-D-PHexomutase_a/b/a-I"/>
</dbReference>
<dbReference type="NCBIfam" id="NF007088">
    <property type="entry name" value="PRK09542.1"/>
    <property type="match status" value="1"/>
</dbReference>
<evidence type="ECO:0000256" key="1">
    <source>
        <dbReference type="ARBA" id="ARBA00001946"/>
    </source>
</evidence>
<dbReference type="InterPro" id="IPR005843">
    <property type="entry name" value="A-D-PHexomutase_C"/>
</dbReference>
<dbReference type="SUPFAM" id="SSF53738">
    <property type="entry name" value="Phosphoglucomutase, first 3 domains"/>
    <property type="match status" value="3"/>
</dbReference>
<evidence type="ECO:0000259" key="10">
    <source>
        <dbReference type="Pfam" id="PF02880"/>
    </source>
</evidence>
<feature type="domain" description="Alpha-D-phosphohexomutase alpha/beta/alpha" evidence="9">
    <location>
        <begin position="166"/>
        <end position="271"/>
    </location>
</feature>
<dbReference type="InterPro" id="IPR005845">
    <property type="entry name" value="A-D-PHexomutase_a/b/a-II"/>
</dbReference>
<protein>
    <submittedName>
        <fullName evidence="11">Phosphomannomutase/phosphoglucomutase</fullName>
    </submittedName>
</protein>
<proteinExistence type="inferred from homology"/>
<dbReference type="Pfam" id="PF00408">
    <property type="entry name" value="PGM_PMM_IV"/>
    <property type="match status" value="1"/>
</dbReference>
<evidence type="ECO:0000313" key="12">
    <source>
        <dbReference type="Proteomes" id="UP000636956"/>
    </source>
</evidence>
<dbReference type="InterPro" id="IPR016055">
    <property type="entry name" value="A-D-PHexomutase_a/b/a-I/II/III"/>
</dbReference>
<dbReference type="AlphaFoldDB" id="A0A917PCP5"/>
<keyword evidence="4" id="KW-0479">Metal-binding</keyword>
<dbReference type="EMBL" id="BMMD01000002">
    <property type="protein sequence ID" value="GGJ71050.1"/>
    <property type="molecule type" value="Genomic_DNA"/>
</dbReference>
<comment type="caution">
    <text evidence="11">The sequence shown here is derived from an EMBL/GenBank/DDBJ whole genome shotgun (WGS) entry which is preliminary data.</text>
</comment>
<evidence type="ECO:0000256" key="3">
    <source>
        <dbReference type="ARBA" id="ARBA00022553"/>
    </source>
</evidence>
<keyword evidence="6" id="KW-0413">Isomerase</keyword>
<dbReference type="Proteomes" id="UP000636956">
    <property type="component" value="Unassembled WGS sequence"/>
</dbReference>
<keyword evidence="12" id="KW-1185">Reference proteome</keyword>
<evidence type="ECO:0000256" key="2">
    <source>
        <dbReference type="ARBA" id="ARBA00010231"/>
    </source>
</evidence>
<evidence type="ECO:0000256" key="4">
    <source>
        <dbReference type="ARBA" id="ARBA00022723"/>
    </source>
</evidence>
<dbReference type="CDD" id="cd03089">
    <property type="entry name" value="PMM_PGM"/>
    <property type="match status" value="1"/>
</dbReference>
<dbReference type="PANTHER" id="PTHR43771:SF1">
    <property type="entry name" value="PHOSPHOMANNOMUTASE"/>
    <property type="match status" value="1"/>
</dbReference>
<dbReference type="GO" id="GO:0005975">
    <property type="term" value="P:carbohydrate metabolic process"/>
    <property type="evidence" value="ECO:0007669"/>
    <property type="project" value="InterPro"/>
</dbReference>
<dbReference type="Pfam" id="PF02878">
    <property type="entry name" value="PGM_PMM_I"/>
    <property type="match status" value="1"/>
</dbReference>
<evidence type="ECO:0000256" key="6">
    <source>
        <dbReference type="ARBA" id="ARBA00023235"/>
    </source>
</evidence>
<dbReference type="SUPFAM" id="SSF55957">
    <property type="entry name" value="Phosphoglucomutase, C-terminal domain"/>
    <property type="match status" value="1"/>
</dbReference>
<dbReference type="GO" id="GO:0046872">
    <property type="term" value="F:metal ion binding"/>
    <property type="evidence" value="ECO:0007669"/>
    <property type="project" value="UniProtKB-KW"/>
</dbReference>
<sequence>MNPAAPSEARVRLDAIVKAYDVRGIVGEGLTGETVEALGAAFVDEVGAAGGRVVVGHDMRDSSPGFAAAFARGATRRGAGVVAIGLCSTDETYFASGSMNAPAAMFTASHNPAAYNGIKFSRAGAQGISLDTGLAAIRDRAADSLEQGIADAAAPGSVVEVDVLADYAAHLRSLVDLSGIRPLKIVVDAGNGMGGLTVPAVLGEAAGLPALPLEIVPLYFELDGTFPNHEANPLEPANLVDLQRAVVEHGADLGLAFDGDADRCFVVDERGDAVTPSAIAAIVALREIERVRAAGEHDVVVIHNLITSRIVPETIEEAGALAVRTRVGHSLIKDRMKETGAVFGGEHSAHYYFRDFWGADNGMLAAMHVLAEFGSQDAPLSAFAARFNPYALSGEINSTVDDVPVAYTRIVEAFAGRADFDELDGLTVTGVTAGDEPFWWFNVRPSNTEPLLRLNVEGEDAATMTSIRDEVLTLIRG</sequence>
<dbReference type="Pfam" id="PF02879">
    <property type="entry name" value="PGM_PMM_II"/>
    <property type="match status" value="1"/>
</dbReference>
<reference evidence="11" key="1">
    <citation type="journal article" date="2014" name="Int. J. Syst. Evol. Microbiol.">
        <title>Complete genome sequence of Corynebacterium casei LMG S-19264T (=DSM 44701T), isolated from a smear-ripened cheese.</title>
        <authorList>
            <consortium name="US DOE Joint Genome Institute (JGI-PGF)"/>
            <person name="Walter F."/>
            <person name="Albersmeier A."/>
            <person name="Kalinowski J."/>
            <person name="Ruckert C."/>
        </authorList>
    </citation>
    <scope>NUCLEOTIDE SEQUENCE</scope>
    <source>
        <strain evidence="11">CGMCC 1.8984</strain>
    </source>
</reference>
<comment type="cofactor">
    <cofactor evidence="1">
        <name>Mg(2+)</name>
        <dbReference type="ChEBI" id="CHEBI:18420"/>
    </cofactor>
</comment>
<comment type="similarity">
    <text evidence="2">Belongs to the phosphohexose mutase family.</text>
</comment>
<name>A0A917PCP5_9MICO</name>
<dbReference type="Pfam" id="PF02880">
    <property type="entry name" value="PGM_PMM_III"/>
    <property type="match status" value="1"/>
</dbReference>
<dbReference type="GO" id="GO:0016868">
    <property type="term" value="F:intramolecular phosphotransferase activity"/>
    <property type="evidence" value="ECO:0007669"/>
    <property type="project" value="InterPro"/>
</dbReference>
<reference evidence="11" key="2">
    <citation type="submission" date="2020-09" db="EMBL/GenBank/DDBJ databases">
        <authorList>
            <person name="Sun Q."/>
            <person name="Zhou Y."/>
        </authorList>
    </citation>
    <scope>NUCLEOTIDE SEQUENCE</scope>
    <source>
        <strain evidence="11">CGMCC 1.8984</strain>
    </source>
</reference>
<dbReference type="InterPro" id="IPR005846">
    <property type="entry name" value="A-D-PHexomutase_a/b/a-III"/>
</dbReference>
<keyword evidence="5" id="KW-0460">Magnesium</keyword>
<evidence type="ECO:0000259" key="9">
    <source>
        <dbReference type="Pfam" id="PF02879"/>
    </source>
</evidence>
<dbReference type="InterPro" id="IPR005841">
    <property type="entry name" value="Alpha-D-phosphohexomutase_SF"/>
</dbReference>
<accession>A0A917PCP5</accession>
<dbReference type="InterPro" id="IPR036900">
    <property type="entry name" value="A-D-PHexomutase_C_sf"/>
</dbReference>
<dbReference type="PRINTS" id="PR00509">
    <property type="entry name" value="PGMPMM"/>
</dbReference>
<gene>
    <name evidence="11" type="primary">manB</name>
    <name evidence="11" type="ORF">GCM10011372_06250</name>
</gene>
<dbReference type="RefSeq" id="WP_188741978.1">
    <property type="nucleotide sequence ID" value="NZ_BAABFW010000003.1"/>
</dbReference>
<dbReference type="Gene3D" id="3.40.120.10">
    <property type="entry name" value="Alpha-D-Glucose-1,6-Bisphosphate, subunit A, domain 3"/>
    <property type="match status" value="3"/>
</dbReference>
<dbReference type="Gene3D" id="3.30.310.50">
    <property type="entry name" value="Alpha-D-phosphohexomutase, C-terminal domain"/>
    <property type="match status" value="1"/>
</dbReference>
<evidence type="ECO:0000259" key="7">
    <source>
        <dbReference type="Pfam" id="PF00408"/>
    </source>
</evidence>
<dbReference type="PANTHER" id="PTHR43771">
    <property type="entry name" value="PHOSPHOMANNOMUTASE"/>
    <property type="match status" value="1"/>
</dbReference>
<feature type="domain" description="Alpha-D-phosphohexomutase alpha/beta/alpha" evidence="8">
    <location>
        <begin position="16"/>
        <end position="139"/>
    </location>
</feature>